<protein>
    <submittedName>
        <fullName evidence="1">Uncharacterized protein</fullName>
    </submittedName>
</protein>
<proteinExistence type="predicted"/>
<dbReference type="OrthoDB" id="1274115at2759"/>
<dbReference type="AlphaFoldDB" id="A0A166A210"/>
<feature type="non-terminal residue" evidence="1">
    <location>
        <position position="1"/>
    </location>
</feature>
<keyword evidence="2" id="KW-1185">Reference proteome</keyword>
<evidence type="ECO:0000313" key="1">
    <source>
        <dbReference type="EMBL" id="KZT34879.1"/>
    </source>
</evidence>
<sequence>IQEAVDEAVAWAAKSKGPPGDIIHCARVGTAAKVTYQGGHSCMISLSDDPG</sequence>
<dbReference type="EMBL" id="KV428161">
    <property type="protein sequence ID" value="KZT34879.1"/>
    <property type="molecule type" value="Genomic_DNA"/>
</dbReference>
<evidence type="ECO:0000313" key="2">
    <source>
        <dbReference type="Proteomes" id="UP000076798"/>
    </source>
</evidence>
<dbReference type="Proteomes" id="UP000076798">
    <property type="component" value="Unassembled WGS sequence"/>
</dbReference>
<accession>A0A166A210</accession>
<organism evidence="1 2">
    <name type="scientific">Sistotremastrum suecicum HHB10207 ss-3</name>
    <dbReference type="NCBI Taxonomy" id="1314776"/>
    <lineage>
        <taxon>Eukaryota</taxon>
        <taxon>Fungi</taxon>
        <taxon>Dikarya</taxon>
        <taxon>Basidiomycota</taxon>
        <taxon>Agaricomycotina</taxon>
        <taxon>Agaricomycetes</taxon>
        <taxon>Sistotremastrales</taxon>
        <taxon>Sistotremastraceae</taxon>
        <taxon>Sistotremastrum</taxon>
    </lineage>
</organism>
<name>A0A166A210_9AGAM</name>
<gene>
    <name evidence="1" type="ORF">SISSUDRAFT_991230</name>
</gene>
<reference evidence="1 2" key="1">
    <citation type="journal article" date="2016" name="Mol. Biol. Evol.">
        <title>Comparative Genomics of Early-Diverging Mushroom-Forming Fungi Provides Insights into the Origins of Lignocellulose Decay Capabilities.</title>
        <authorList>
            <person name="Nagy L.G."/>
            <person name="Riley R."/>
            <person name="Tritt A."/>
            <person name="Adam C."/>
            <person name="Daum C."/>
            <person name="Floudas D."/>
            <person name="Sun H."/>
            <person name="Yadav J.S."/>
            <person name="Pangilinan J."/>
            <person name="Larsson K.H."/>
            <person name="Matsuura K."/>
            <person name="Barry K."/>
            <person name="Labutti K."/>
            <person name="Kuo R."/>
            <person name="Ohm R.A."/>
            <person name="Bhattacharya S.S."/>
            <person name="Shirouzu T."/>
            <person name="Yoshinaga Y."/>
            <person name="Martin F.M."/>
            <person name="Grigoriev I.V."/>
            <person name="Hibbett D.S."/>
        </authorList>
    </citation>
    <scope>NUCLEOTIDE SEQUENCE [LARGE SCALE GENOMIC DNA]</scope>
    <source>
        <strain evidence="1 2">HHB10207 ss-3</strain>
    </source>
</reference>